<dbReference type="Proteomes" id="UP001595796">
    <property type="component" value="Unassembled WGS sequence"/>
</dbReference>
<dbReference type="PROSITE" id="PS50893">
    <property type="entry name" value="ABC_TRANSPORTER_2"/>
    <property type="match status" value="1"/>
</dbReference>
<dbReference type="SUPFAM" id="SSF50331">
    <property type="entry name" value="MOP-like"/>
    <property type="match status" value="1"/>
</dbReference>
<dbReference type="Pfam" id="PF00005">
    <property type="entry name" value="ABC_tran"/>
    <property type="match status" value="1"/>
</dbReference>
<dbReference type="NCBIfam" id="TIGR01187">
    <property type="entry name" value="potA"/>
    <property type="match status" value="1"/>
</dbReference>
<evidence type="ECO:0000256" key="2">
    <source>
        <dbReference type="ARBA" id="ARBA00022475"/>
    </source>
</evidence>
<keyword evidence="2 7" id="KW-1003">Cell membrane</keyword>
<dbReference type="GO" id="GO:0005524">
    <property type="term" value="F:ATP binding"/>
    <property type="evidence" value="ECO:0007669"/>
    <property type="project" value="UniProtKB-KW"/>
</dbReference>
<dbReference type="Gene3D" id="2.40.50.100">
    <property type="match status" value="1"/>
</dbReference>
<keyword evidence="11" id="KW-1185">Reference proteome</keyword>
<keyword evidence="1 7" id="KW-0813">Transport</keyword>
<dbReference type="SMART" id="SM00382">
    <property type="entry name" value="AAA"/>
    <property type="match status" value="1"/>
</dbReference>
<dbReference type="Pfam" id="PF08402">
    <property type="entry name" value="TOBE_2"/>
    <property type="match status" value="1"/>
</dbReference>
<dbReference type="InterPro" id="IPR050093">
    <property type="entry name" value="ABC_SmlMolc_Importer"/>
</dbReference>
<proteinExistence type="inferred from homology"/>
<comment type="catalytic activity">
    <reaction evidence="7">
        <text>ATP + H2O + polyamine-[polyamine-binding protein]Side 1 = ADP + phosphate + polyamineSide 2 + [polyamine-binding protein]Side 1.</text>
        <dbReference type="EC" id="7.6.2.11"/>
    </reaction>
</comment>
<feature type="region of interest" description="Disordered" evidence="8">
    <location>
        <begin position="1"/>
        <end position="20"/>
    </location>
</feature>
<dbReference type="Gene3D" id="3.40.50.300">
    <property type="entry name" value="P-loop containing nucleotide triphosphate hydrolases"/>
    <property type="match status" value="1"/>
</dbReference>
<keyword evidence="4 7" id="KW-0067">ATP-binding</keyword>
<comment type="function">
    <text evidence="7">Part of the ABC transporter complex PotABCD involved in spermidine/putrescine import. Responsible for energy coupling to the transport system.</text>
</comment>
<evidence type="ECO:0000259" key="9">
    <source>
        <dbReference type="PROSITE" id="PS50893"/>
    </source>
</evidence>
<accession>A0ABV9Z1P5</accession>
<dbReference type="InterPro" id="IPR027417">
    <property type="entry name" value="P-loop_NTPase"/>
</dbReference>
<keyword evidence="5 7" id="KW-1278">Translocase</keyword>
<dbReference type="InterPro" id="IPR008995">
    <property type="entry name" value="Mo/tungstate-bd_C_term_dom"/>
</dbReference>
<dbReference type="InterPro" id="IPR003593">
    <property type="entry name" value="AAA+_ATPase"/>
</dbReference>
<protein>
    <recommendedName>
        <fullName evidence="7">Spermidine/putrescine import ATP-binding protein PotA</fullName>
        <ecNumber evidence="7">7.6.2.11</ecNumber>
    </recommendedName>
</protein>
<keyword evidence="3 7" id="KW-0547">Nucleotide-binding</keyword>
<sequence>MLTNTQHLAPAAQSSSRRNTPAVKIDGVSKAFGDTTALHEAWLTVEKGEFLTLLGPSGCGKTTILNLIAGFLESDRGEIFIDGVPITDEPAYRRDVGIVFQNYALFPHMTVAKNVGYGLKMRGVPKAEIAQRVREALELVKLPGYGDRKPRELSGGQQQRVALARALVIRPKVLLLDEPFSALDKNLRSAMQVELKQIQRRLGVSTVFVTHDQSEALSMSDRIAVMSAGMIRQIGSPTEIYRQPTDRFVASFVGDTNVFQAERRSPSTVSVGGVTVGVRSTDVYDPTAEPVADLFVRPEDLAVADAGTPGTLAGRVTAKVYQGGYTDLYMETPFAEGSVMARLNGQDAVARWPDGANVGLVLPASAGVAFSASRDAG</sequence>
<evidence type="ECO:0000256" key="3">
    <source>
        <dbReference type="ARBA" id="ARBA00022741"/>
    </source>
</evidence>
<keyword evidence="6 7" id="KW-0472">Membrane</keyword>
<feature type="compositionally biased region" description="Polar residues" evidence="8">
    <location>
        <begin position="1"/>
        <end position="19"/>
    </location>
</feature>
<evidence type="ECO:0000256" key="5">
    <source>
        <dbReference type="ARBA" id="ARBA00022967"/>
    </source>
</evidence>
<dbReference type="EMBL" id="JBHSJF010000006">
    <property type="protein sequence ID" value="MFC5068671.1"/>
    <property type="molecule type" value="Genomic_DNA"/>
</dbReference>
<gene>
    <name evidence="7" type="primary">potA</name>
    <name evidence="10" type="ORF">ACFPFW_11685</name>
</gene>
<organism evidence="10 11">
    <name type="scientific">Flaviflagellibacter deserti</name>
    <dbReference type="NCBI Taxonomy" id="2267266"/>
    <lineage>
        <taxon>Bacteria</taxon>
        <taxon>Pseudomonadati</taxon>
        <taxon>Pseudomonadota</taxon>
        <taxon>Alphaproteobacteria</taxon>
        <taxon>Hyphomicrobiales</taxon>
        <taxon>Flaviflagellibacter</taxon>
    </lineage>
</organism>
<comment type="similarity">
    <text evidence="7">Belongs to the ABC transporter superfamily. Spermidine/putrescine importer (TC 3.A.1.11.1) family.</text>
</comment>
<evidence type="ECO:0000256" key="8">
    <source>
        <dbReference type="SAM" id="MobiDB-lite"/>
    </source>
</evidence>
<evidence type="ECO:0000256" key="1">
    <source>
        <dbReference type="ARBA" id="ARBA00022448"/>
    </source>
</evidence>
<dbReference type="PANTHER" id="PTHR42781">
    <property type="entry name" value="SPERMIDINE/PUTRESCINE IMPORT ATP-BINDING PROTEIN POTA"/>
    <property type="match status" value="1"/>
</dbReference>
<feature type="domain" description="ABC transporter" evidence="9">
    <location>
        <begin position="23"/>
        <end position="253"/>
    </location>
</feature>
<comment type="subunit">
    <text evidence="7">The complex is composed of two ATP-binding proteins (PotA), two transmembrane proteins (PotB and PotC) and a solute-binding protein (PotD).</text>
</comment>
<dbReference type="PROSITE" id="PS00211">
    <property type="entry name" value="ABC_TRANSPORTER_1"/>
    <property type="match status" value="1"/>
</dbReference>
<dbReference type="SUPFAM" id="SSF52540">
    <property type="entry name" value="P-loop containing nucleoside triphosphate hydrolases"/>
    <property type="match status" value="1"/>
</dbReference>
<dbReference type="InterPro" id="IPR003439">
    <property type="entry name" value="ABC_transporter-like_ATP-bd"/>
</dbReference>
<evidence type="ECO:0000313" key="11">
    <source>
        <dbReference type="Proteomes" id="UP001595796"/>
    </source>
</evidence>
<evidence type="ECO:0000256" key="7">
    <source>
        <dbReference type="RuleBase" id="RU364083"/>
    </source>
</evidence>
<comment type="caution">
    <text evidence="10">The sequence shown here is derived from an EMBL/GenBank/DDBJ whole genome shotgun (WGS) entry which is preliminary data.</text>
</comment>
<evidence type="ECO:0000256" key="6">
    <source>
        <dbReference type="ARBA" id="ARBA00023136"/>
    </source>
</evidence>
<dbReference type="PANTHER" id="PTHR42781:SF4">
    <property type="entry name" value="SPERMIDINE_PUTRESCINE IMPORT ATP-BINDING PROTEIN POTA"/>
    <property type="match status" value="1"/>
</dbReference>
<reference evidence="11" key="1">
    <citation type="journal article" date="2019" name="Int. J. Syst. Evol. Microbiol.">
        <title>The Global Catalogue of Microorganisms (GCM) 10K type strain sequencing project: providing services to taxonomists for standard genome sequencing and annotation.</title>
        <authorList>
            <consortium name="The Broad Institute Genomics Platform"/>
            <consortium name="The Broad Institute Genome Sequencing Center for Infectious Disease"/>
            <person name="Wu L."/>
            <person name="Ma J."/>
        </authorList>
    </citation>
    <scope>NUCLEOTIDE SEQUENCE [LARGE SCALE GENOMIC DNA]</scope>
    <source>
        <strain evidence="11">CGMCC 1.16444</strain>
    </source>
</reference>
<evidence type="ECO:0000313" key="10">
    <source>
        <dbReference type="EMBL" id="MFC5068671.1"/>
    </source>
</evidence>
<name>A0ABV9Z1P5_9HYPH</name>
<dbReference type="InterPro" id="IPR017871">
    <property type="entry name" value="ABC_transporter-like_CS"/>
</dbReference>
<dbReference type="InterPro" id="IPR005893">
    <property type="entry name" value="PotA-like"/>
</dbReference>
<evidence type="ECO:0000256" key="4">
    <source>
        <dbReference type="ARBA" id="ARBA00022840"/>
    </source>
</evidence>
<dbReference type="EC" id="7.6.2.11" evidence="7"/>
<dbReference type="InterPro" id="IPR013611">
    <property type="entry name" value="Transp-assoc_OB_typ2"/>
</dbReference>